<comment type="caution">
    <text evidence="2">The sequence shown here is derived from an EMBL/GenBank/DDBJ whole genome shotgun (WGS) entry which is preliminary data.</text>
</comment>
<accession>A0ABN7P1H2</accession>
<feature type="region of interest" description="Disordered" evidence="1">
    <location>
        <begin position="1"/>
        <end position="57"/>
    </location>
</feature>
<dbReference type="Gene3D" id="3.80.10.10">
    <property type="entry name" value="Ribonuclease Inhibitor"/>
    <property type="match status" value="2"/>
</dbReference>
<evidence type="ECO:0000256" key="1">
    <source>
        <dbReference type="SAM" id="MobiDB-lite"/>
    </source>
</evidence>
<feature type="compositionally biased region" description="Basic and acidic residues" evidence="1">
    <location>
        <begin position="37"/>
        <end position="48"/>
    </location>
</feature>
<reference evidence="2" key="1">
    <citation type="submission" date="2021-03" db="EMBL/GenBank/DDBJ databases">
        <authorList>
            <person name="Tran Van P."/>
        </authorList>
    </citation>
    <scope>NUCLEOTIDE SEQUENCE</scope>
</reference>
<dbReference type="EMBL" id="CAJPIN010017234">
    <property type="protein sequence ID" value="CAG2061785.1"/>
    <property type="molecule type" value="Genomic_DNA"/>
</dbReference>
<sequence>QPLTPLNPLLPPSITPTPTTPSSPPPLIGSRCPQPEYARDAQPHERPQVPEPTRSPPVFIEWDTLNDVTTPIMPQHRQPVALLALCHAQVTTDLVATCRLLQLLAQDSTVTHALALARRHLRPRYCCFLPGRIRSQLIDEVSQRLAAPAPDGSAPGAGPAPLYLLILLLASDVCRLRVELCCYYGCSHQTALLNLLVTEGAGLEELELARSALLRLDKTLLCSALIRATALRRLTLRNIAADAILQVVGQACPILEELDISHSRQVTDAGLRSLFLQVELRDKLMPMTLPEGSSHRHGGLREPGTTCRGWGRLKILLRLFPWLRRDNDTKTKDQSFLLEYCEENNPLCKTLKLLNVANTSVTSAGILLVLHHVSGLQSLGDYGHMGRTLEIMDRARVASRNTNDHPRFKLTSARSQHTTHHRLELLARDCPELEHLTVFEPHHSASSLLLFPASLSTLHLLHVPPDSTWVSDLYCYLATPQGGNICDLTIRFAPGENFVSLDLGQIVRSCPNLCILCEDGADIDWNEDGIPESFSLTKLWSVQLGRTVSAKALTELVRRSPHLRLAHFFSCPDLTDNHVIQLATNYGLKSQPCDEVDPCRQAKVAKKLLPSELECFYIYEAPRATSAAVISLLASCDSLVRTGNLTNWGLTCDGLRWIYTTVLANNLELEVNTGSHWFYSQCFPAV</sequence>
<gene>
    <name evidence="2" type="ORF">TPAB3V08_LOCUS8738</name>
</gene>
<evidence type="ECO:0000313" key="2">
    <source>
        <dbReference type="EMBL" id="CAG2061785.1"/>
    </source>
</evidence>
<dbReference type="InterPro" id="IPR006553">
    <property type="entry name" value="Leu-rich_rpt_Cys-con_subtyp"/>
</dbReference>
<proteinExistence type="predicted"/>
<dbReference type="Proteomes" id="UP001153148">
    <property type="component" value="Unassembled WGS sequence"/>
</dbReference>
<organism evidence="2 3">
    <name type="scientific">Timema podura</name>
    <name type="common">Walking stick</name>
    <dbReference type="NCBI Taxonomy" id="61482"/>
    <lineage>
        <taxon>Eukaryota</taxon>
        <taxon>Metazoa</taxon>
        <taxon>Ecdysozoa</taxon>
        <taxon>Arthropoda</taxon>
        <taxon>Hexapoda</taxon>
        <taxon>Insecta</taxon>
        <taxon>Pterygota</taxon>
        <taxon>Neoptera</taxon>
        <taxon>Polyneoptera</taxon>
        <taxon>Phasmatodea</taxon>
        <taxon>Timematodea</taxon>
        <taxon>Timematoidea</taxon>
        <taxon>Timematidae</taxon>
        <taxon>Timema</taxon>
    </lineage>
</organism>
<dbReference type="SMART" id="SM00367">
    <property type="entry name" value="LRR_CC"/>
    <property type="match status" value="3"/>
</dbReference>
<keyword evidence="3" id="KW-1185">Reference proteome</keyword>
<dbReference type="InterPro" id="IPR032675">
    <property type="entry name" value="LRR_dom_sf"/>
</dbReference>
<feature type="non-terminal residue" evidence="2">
    <location>
        <position position="1"/>
    </location>
</feature>
<name>A0ABN7P1H2_TIMPD</name>
<feature type="compositionally biased region" description="Pro residues" evidence="1">
    <location>
        <begin position="8"/>
        <end position="27"/>
    </location>
</feature>
<evidence type="ECO:0000313" key="3">
    <source>
        <dbReference type="Proteomes" id="UP001153148"/>
    </source>
</evidence>
<dbReference type="SUPFAM" id="SSF52047">
    <property type="entry name" value="RNI-like"/>
    <property type="match status" value="1"/>
</dbReference>
<protein>
    <submittedName>
        <fullName evidence="2">Uncharacterized protein</fullName>
    </submittedName>
</protein>